<feature type="binding site" evidence="10">
    <location>
        <position position="98"/>
    </location>
    <ligand>
        <name>Zn(2+)</name>
        <dbReference type="ChEBI" id="CHEBI:29105"/>
        <label>2</label>
    </ligand>
</feature>
<feature type="binding site" evidence="10">
    <location>
        <position position="4"/>
    </location>
    <ligand>
        <name>Zn(2+)</name>
        <dbReference type="ChEBI" id="CHEBI:29105"/>
        <label>1</label>
    </ligand>
</feature>
<evidence type="ECO:0000313" key="14">
    <source>
        <dbReference type="EMBL" id="RXI07675.1"/>
    </source>
</evidence>
<dbReference type="PIRSF" id="PIRSF005586">
    <property type="entry name" value="RNApol_RpoM"/>
    <property type="match status" value="1"/>
</dbReference>
<dbReference type="GO" id="GO:0006386">
    <property type="term" value="P:termination of RNA polymerase III transcription"/>
    <property type="evidence" value="ECO:0007669"/>
    <property type="project" value="TreeGrafter"/>
</dbReference>
<feature type="binding site" evidence="10">
    <location>
        <position position="103"/>
    </location>
    <ligand>
        <name>Zn(2+)</name>
        <dbReference type="ChEBI" id="CHEBI:29105"/>
        <label>2</label>
    </ligand>
</feature>
<evidence type="ECO:0000256" key="4">
    <source>
        <dbReference type="ARBA" id="ARBA00022771"/>
    </source>
</evidence>
<feature type="binding site" evidence="10">
    <location>
        <position position="25"/>
    </location>
    <ligand>
        <name>Zn(2+)</name>
        <dbReference type="ChEBI" id="CHEBI:29105"/>
        <label>1</label>
    </ligand>
</feature>
<comment type="function">
    <text evidence="9">DNA-dependent RNA polymerase catalyzes the transcription of DNA into RNA using the four ribonucleoside triphosphates as substrates.</text>
</comment>
<gene>
    <name evidence="14" type="ORF">DVH24_005448</name>
</gene>
<dbReference type="InterPro" id="IPR019761">
    <property type="entry name" value="DNA-dir_RNA_pol-M_15_CS"/>
</dbReference>
<dbReference type="InterPro" id="IPR012164">
    <property type="entry name" value="Rpa12/Rpb9/Rpc10/TFS"/>
</dbReference>
<dbReference type="Gene3D" id="2.20.25.10">
    <property type="match status" value="1"/>
</dbReference>
<dbReference type="Gramene" id="mRNA:MD01G0065800">
    <property type="protein sequence ID" value="mRNA:MD01G0065800"/>
    <property type="gene ID" value="MD01G0065800"/>
</dbReference>
<dbReference type="PANTHER" id="PTHR11239:SF12">
    <property type="entry name" value="DNA-DIRECTED RNA POLYMERASE III SUBUNIT RPC10"/>
    <property type="match status" value="1"/>
</dbReference>
<dbReference type="GO" id="GO:0005666">
    <property type="term" value="C:RNA polymerase III complex"/>
    <property type="evidence" value="ECO:0007669"/>
    <property type="project" value="TreeGrafter"/>
</dbReference>
<evidence type="ECO:0000256" key="5">
    <source>
        <dbReference type="ARBA" id="ARBA00022833"/>
    </source>
</evidence>
<keyword evidence="4 11" id="KW-0863">Zinc-finger</keyword>
<dbReference type="GO" id="GO:0006355">
    <property type="term" value="P:regulation of DNA-templated transcription"/>
    <property type="evidence" value="ECO:0007669"/>
    <property type="project" value="InterPro"/>
</dbReference>
<comment type="similarity">
    <text evidence="9 12">Belongs to the archaeal rpoM/eukaryotic RPA12/RPB9/RPC11 RNA polymerase family.</text>
</comment>
<evidence type="ECO:0000256" key="12">
    <source>
        <dbReference type="RuleBase" id="RU003474"/>
    </source>
</evidence>
<protein>
    <recommendedName>
        <fullName evidence="9">DNA-directed RNA polymerase subunit</fullName>
    </recommendedName>
</protein>
<dbReference type="CDD" id="cd10509">
    <property type="entry name" value="Zn-ribbon_RPC11"/>
    <property type="match status" value="1"/>
</dbReference>
<evidence type="ECO:0000313" key="15">
    <source>
        <dbReference type="Proteomes" id="UP000290289"/>
    </source>
</evidence>
<dbReference type="OrthoDB" id="282152at2759"/>
<dbReference type="SMR" id="A0A498KPN5"/>
<keyword evidence="15" id="KW-1185">Reference proteome</keyword>
<keyword evidence="6" id="KW-0805">Transcription regulation</keyword>
<dbReference type="NCBIfam" id="TIGR01384">
    <property type="entry name" value="TFS_arch"/>
    <property type="match status" value="1"/>
</dbReference>
<evidence type="ECO:0000256" key="3">
    <source>
        <dbReference type="ARBA" id="ARBA00022723"/>
    </source>
</evidence>
<dbReference type="STRING" id="3750.A0A498KPN5"/>
<evidence type="ECO:0000256" key="6">
    <source>
        <dbReference type="ARBA" id="ARBA00023015"/>
    </source>
</evidence>
<keyword evidence="3 10" id="KW-0479">Metal-binding</keyword>
<dbReference type="AlphaFoldDB" id="A0A498KPN5"/>
<feature type="binding site" evidence="10">
    <location>
        <position position="73"/>
    </location>
    <ligand>
        <name>Zn(2+)</name>
        <dbReference type="ChEBI" id="CHEBI:29105"/>
        <label>2</label>
    </ligand>
</feature>
<dbReference type="InterPro" id="IPR001222">
    <property type="entry name" value="Znf_TFIIS"/>
</dbReference>
<name>A0A498KPN5_MALDO</name>
<evidence type="ECO:0000256" key="1">
    <source>
        <dbReference type="ARBA" id="ARBA00004123"/>
    </source>
</evidence>
<dbReference type="Pfam" id="PF01096">
    <property type="entry name" value="Zn_ribbon_TFIIS"/>
    <property type="match status" value="1"/>
</dbReference>
<dbReference type="PANTHER" id="PTHR11239">
    <property type="entry name" value="DNA-DIRECTED RNA POLYMERASE"/>
    <property type="match status" value="1"/>
</dbReference>
<comment type="caution">
    <text evidence="14">The sequence shown here is derived from an EMBL/GenBank/DDBJ whole genome shotgun (WGS) entry which is preliminary data.</text>
</comment>
<evidence type="ECO:0000256" key="8">
    <source>
        <dbReference type="ARBA" id="ARBA00023242"/>
    </source>
</evidence>
<dbReference type="InterPro" id="IPR034014">
    <property type="entry name" value="Zn_ribbon_RPC11_C"/>
</dbReference>
<evidence type="ECO:0000256" key="7">
    <source>
        <dbReference type="ARBA" id="ARBA00023163"/>
    </source>
</evidence>
<evidence type="ECO:0000256" key="10">
    <source>
        <dbReference type="PIRSR" id="PIRSR005586-1"/>
    </source>
</evidence>
<feature type="domain" description="TFIIS-type" evidence="13">
    <location>
        <begin position="66"/>
        <end position="108"/>
    </location>
</feature>
<keyword evidence="8 9" id="KW-0539">Nucleus</keyword>
<evidence type="ECO:0000256" key="2">
    <source>
        <dbReference type="ARBA" id="ARBA00022478"/>
    </source>
</evidence>
<keyword evidence="7 9" id="KW-0804">Transcription</keyword>
<proteinExistence type="inferred from homology"/>
<dbReference type="InterPro" id="IPR006288">
    <property type="entry name" value="TFS"/>
</dbReference>
<feature type="binding site" evidence="10">
    <location>
        <position position="7"/>
    </location>
    <ligand>
        <name>Zn(2+)</name>
        <dbReference type="ChEBI" id="CHEBI:29105"/>
        <label>1</label>
    </ligand>
</feature>
<sequence length="111" mass="13152">MEFCPGCGNMLQYELPNMHDARFFCPTCPYVAYVDRKVKIKRRQHLVKKEIQPIFTLDDYKNAPKTEEPCPRCGFPEAAYRTQQTRSADEPETRFYRCMNNNCGHTWVDYT</sequence>
<dbReference type="SUPFAM" id="SSF57783">
    <property type="entry name" value="Zinc beta-ribbon"/>
    <property type="match status" value="1"/>
</dbReference>
<evidence type="ECO:0000256" key="9">
    <source>
        <dbReference type="PIRNR" id="PIRNR005586"/>
    </source>
</evidence>
<keyword evidence="5 10" id="KW-0862">Zinc</keyword>
<dbReference type="KEGG" id="mdm:103416823"/>
<feature type="binding site" evidence="10">
    <location>
        <position position="70"/>
    </location>
    <ligand>
        <name>Zn(2+)</name>
        <dbReference type="ChEBI" id="CHEBI:29105"/>
        <label>2</label>
    </ligand>
</feature>
<dbReference type="PROSITE" id="PS01030">
    <property type="entry name" value="RNA_POL_M_15KD"/>
    <property type="match status" value="1"/>
</dbReference>
<feature type="binding site" evidence="10">
    <location>
        <position position="28"/>
    </location>
    <ligand>
        <name>Zn(2+)</name>
        <dbReference type="ChEBI" id="CHEBI:29105"/>
        <label>1</label>
    </ligand>
</feature>
<dbReference type="GO" id="GO:0008270">
    <property type="term" value="F:zinc ion binding"/>
    <property type="evidence" value="ECO:0007669"/>
    <property type="project" value="UniProtKB-KW"/>
</dbReference>
<dbReference type="Gene3D" id="2.20.70.10">
    <property type="match status" value="1"/>
</dbReference>
<reference evidence="14 15" key="1">
    <citation type="submission" date="2018-10" db="EMBL/GenBank/DDBJ databases">
        <title>A high-quality apple genome assembly.</title>
        <authorList>
            <person name="Hu J."/>
        </authorList>
    </citation>
    <scope>NUCLEOTIDE SEQUENCE [LARGE SCALE GENOMIC DNA]</scope>
    <source>
        <strain evidence="15">cv. HFTH1</strain>
        <tissue evidence="14">Young leaf</tissue>
    </source>
</reference>
<dbReference type="Proteomes" id="UP000290289">
    <property type="component" value="Chromosome 1"/>
</dbReference>
<dbReference type="EMBL" id="RDQH01000327">
    <property type="protein sequence ID" value="RXI07675.1"/>
    <property type="molecule type" value="Genomic_DNA"/>
</dbReference>
<accession>A0A498KPN5</accession>
<feature type="zinc finger region" description="C4-type" evidence="11">
    <location>
        <begin position="4"/>
        <end position="28"/>
    </location>
</feature>
<dbReference type="SMART" id="SM00661">
    <property type="entry name" value="RPOL9"/>
    <property type="match status" value="1"/>
</dbReference>
<evidence type="ECO:0000259" key="13">
    <source>
        <dbReference type="PROSITE" id="PS51133"/>
    </source>
</evidence>
<organism evidence="14 15">
    <name type="scientific">Malus domestica</name>
    <name type="common">Apple</name>
    <name type="synonym">Pyrus malus</name>
    <dbReference type="NCBI Taxonomy" id="3750"/>
    <lineage>
        <taxon>Eukaryota</taxon>
        <taxon>Viridiplantae</taxon>
        <taxon>Streptophyta</taxon>
        <taxon>Embryophyta</taxon>
        <taxon>Tracheophyta</taxon>
        <taxon>Spermatophyta</taxon>
        <taxon>Magnoliopsida</taxon>
        <taxon>eudicotyledons</taxon>
        <taxon>Gunneridae</taxon>
        <taxon>Pentapetalae</taxon>
        <taxon>rosids</taxon>
        <taxon>fabids</taxon>
        <taxon>Rosales</taxon>
        <taxon>Rosaceae</taxon>
        <taxon>Amygdaloideae</taxon>
        <taxon>Maleae</taxon>
        <taxon>Malus</taxon>
    </lineage>
</organism>
<evidence type="ECO:0000256" key="11">
    <source>
        <dbReference type="PIRSR" id="PIRSR005586-2"/>
    </source>
</evidence>
<dbReference type="SMART" id="SM00440">
    <property type="entry name" value="ZnF_C2C2"/>
    <property type="match status" value="1"/>
</dbReference>
<comment type="subcellular location">
    <subcellularLocation>
        <location evidence="1 9">Nucleus</location>
    </subcellularLocation>
</comment>
<dbReference type="GO" id="GO:0003676">
    <property type="term" value="F:nucleic acid binding"/>
    <property type="evidence" value="ECO:0007669"/>
    <property type="project" value="InterPro"/>
</dbReference>
<dbReference type="InterPro" id="IPR001529">
    <property type="entry name" value="Zn_ribbon_RPB9"/>
</dbReference>
<keyword evidence="2 9" id="KW-0240">DNA-directed RNA polymerase</keyword>
<dbReference type="PROSITE" id="PS51133">
    <property type="entry name" value="ZF_TFIIS_2"/>
    <property type="match status" value="1"/>
</dbReference>
<dbReference type="PROSITE" id="PS00466">
    <property type="entry name" value="ZF_TFIIS_1"/>
    <property type="match status" value="1"/>
</dbReference>
<dbReference type="GO" id="GO:0003899">
    <property type="term" value="F:DNA-directed RNA polymerase activity"/>
    <property type="evidence" value="ECO:0007669"/>
    <property type="project" value="InterPro"/>
</dbReference>